<dbReference type="EMBL" id="MKKU01000791">
    <property type="protein sequence ID" value="RNF02060.1"/>
    <property type="molecule type" value="Genomic_DNA"/>
</dbReference>
<comment type="caution">
    <text evidence="2">The sequence shown here is derived from an EMBL/GenBank/DDBJ whole genome shotgun (WGS) entry which is preliminary data.</text>
</comment>
<dbReference type="AlphaFoldDB" id="A0A3R7K9B9"/>
<proteinExistence type="predicted"/>
<evidence type="ECO:0000256" key="1">
    <source>
        <dbReference type="SAM" id="Phobius"/>
    </source>
</evidence>
<dbReference type="GeneID" id="40322060"/>
<dbReference type="OrthoDB" id="249234at2759"/>
<feature type="transmembrane region" description="Helical" evidence="1">
    <location>
        <begin position="166"/>
        <end position="185"/>
    </location>
</feature>
<dbReference type="Proteomes" id="UP000284403">
    <property type="component" value="Unassembled WGS sequence"/>
</dbReference>
<keyword evidence="1" id="KW-0812">Transmembrane</keyword>
<evidence type="ECO:0000313" key="3">
    <source>
        <dbReference type="Proteomes" id="UP000284403"/>
    </source>
</evidence>
<keyword evidence="3" id="KW-1185">Reference proteome</keyword>
<accession>A0A3R7K9B9</accession>
<keyword evidence="1" id="KW-0472">Membrane</keyword>
<dbReference type="RefSeq" id="XP_029224579.1">
    <property type="nucleotide sequence ID" value="XM_029375298.1"/>
</dbReference>
<keyword evidence="1" id="KW-1133">Transmembrane helix</keyword>
<gene>
    <name evidence="2" type="ORF">Tco025E_08449</name>
</gene>
<name>A0A3R7K9B9_9TRYP</name>
<organism evidence="2 3">
    <name type="scientific">Trypanosoma conorhini</name>
    <dbReference type="NCBI Taxonomy" id="83891"/>
    <lineage>
        <taxon>Eukaryota</taxon>
        <taxon>Discoba</taxon>
        <taxon>Euglenozoa</taxon>
        <taxon>Kinetoplastea</taxon>
        <taxon>Metakinetoplastina</taxon>
        <taxon>Trypanosomatida</taxon>
        <taxon>Trypanosomatidae</taxon>
        <taxon>Trypanosoma</taxon>
    </lineage>
</organism>
<sequence>MEAIQHALQQKPVHHRPVLMFLEQLPLNCSASRFTGRANMFKRCEDLAAPVVVPLYRRVLAAMAWQLNIPVIPTQHFFKCNSTYCTLSDGVHLDPPCMMLMQQHIWNTYLLLRRAKVIQGPPTGSGRLPNAMRFVKEETYMEWLLRTDEYDTGDKNKRYPFRGFTVTLRLVVLLLWLFQLARIFGRCVLSRLEKRYPLSRGTRLKDGPKGSSDTA</sequence>
<evidence type="ECO:0000313" key="2">
    <source>
        <dbReference type="EMBL" id="RNF02060.1"/>
    </source>
</evidence>
<protein>
    <submittedName>
        <fullName evidence="2">Glutamine-dependent carbamoyl-phosphate synthetase</fullName>
    </submittedName>
</protein>
<reference evidence="2 3" key="1">
    <citation type="journal article" date="2018" name="BMC Genomics">
        <title>Genomic comparison of Trypanosoma conorhini and Trypanosoma rangeli to Trypanosoma cruzi strains of high and low virulence.</title>
        <authorList>
            <person name="Bradwell K.R."/>
            <person name="Koparde V.N."/>
            <person name="Matveyev A.V."/>
            <person name="Serrano M.G."/>
            <person name="Alves J.M."/>
            <person name="Parikh H."/>
            <person name="Huang B."/>
            <person name="Lee V."/>
            <person name="Espinosa-Alvarez O."/>
            <person name="Ortiz P.A."/>
            <person name="Costa-Martins A.G."/>
            <person name="Teixeira M.M."/>
            <person name="Buck G.A."/>
        </authorList>
    </citation>
    <scope>NUCLEOTIDE SEQUENCE [LARGE SCALE GENOMIC DNA]</scope>
    <source>
        <strain evidence="2 3">025E</strain>
    </source>
</reference>